<dbReference type="InterPro" id="IPR043821">
    <property type="entry name" value="DUF5799"/>
</dbReference>
<protein>
    <submittedName>
        <fullName evidence="1">Uncharacterized protein</fullName>
    </submittedName>
</protein>
<evidence type="ECO:0000313" key="1">
    <source>
        <dbReference type="EMBL" id="SIR12587.1"/>
    </source>
</evidence>
<dbReference type="Proteomes" id="UP000186914">
    <property type="component" value="Unassembled WGS sequence"/>
</dbReference>
<name>A0A1N6YDD5_9EURY</name>
<organism evidence="1 2">
    <name type="scientific">Haladaptatus litoreus</name>
    <dbReference type="NCBI Taxonomy" id="553468"/>
    <lineage>
        <taxon>Archaea</taxon>
        <taxon>Methanobacteriati</taxon>
        <taxon>Methanobacteriota</taxon>
        <taxon>Stenosarchaea group</taxon>
        <taxon>Halobacteria</taxon>
        <taxon>Halobacteriales</taxon>
        <taxon>Haladaptataceae</taxon>
        <taxon>Haladaptatus</taxon>
    </lineage>
</organism>
<dbReference type="Pfam" id="PF19113">
    <property type="entry name" value="DUF5799"/>
    <property type="match status" value="1"/>
</dbReference>
<sequence>MARQQWTDMIVGDRMAVDRDFSQRVTDSRFSRQEWGLIMTAVEFDIENPGDDEQAKLVADTSKVRQVMPEMENIQSQMNAMGGKLQKKESKGIFSSVKDALGMGGGGGDGIDEERLAAAEGLAQEYADELQSHLESNDKWNRVRTAVQE</sequence>
<dbReference type="OrthoDB" id="204348at2157"/>
<reference evidence="2" key="1">
    <citation type="submission" date="2017-01" db="EMBL/GenBank/DDBJ databases">
        <authorList>
            <person name="Varghese N."/>
            <person name="Submissions S."/>
        </authorList>
    </citation>
    <scope>NUCLEOTIDE SEQUENCE [LARGE SCALE GENOMIC DNA]</scope>
    <source>
        <strain evidence="2">CGMCC 1.7737</strain>
    </source>
</reference>
<proteinExistence type="predicted"/>
<gene>
    <name evidence="1" type="ORF">SAMN05421858_1518</name>
</gene>
<dbReference type="AlphaFoldDB" id="A0A1N6YDD5"/>
<dbReference type="RefSeq" id="WP_076429330.1">
    <property type="nucleotide sequence ID" value="NZ_FTNO01000001.1"/>
</dbReference>
<keyword evidence="2" id="KW-1185">Reference proteome</keyword>
<dbReference type="EMBL" id="FTNO01000001">
    <property type="protein sequence ID" value="SIR12587.1"/>
    <property type="molecule type" value="Genomic_DNA"/>
</dbReference>
<accession>A0A1N6YDD5</accession>
<evidence type="ECO:0000313" key="2">
    <source>
        <dbReference type="Proteomes" id="UP000186914"/>
    </source>
</evidence>